<feature type="compositionally biased region" description="Pro residues" evidence="1">
    <location>
        <begin position="151"/>
        <end position="160"/>
    </location>
</feature>
<gene>
    <name evidence="3" type="ORF">IHE70_30475</name>
</gene>
<sequence length="187" mass="20743">MGHGGDVIDELTTDHGEVEEMFGRIEALPSGDPQRKQHMDQVTIELVRHSVAEEAHLYPAVREHLPDGDAIADRELEDHAEAERTMKALERCEADDPDFDLLATQLMSEIRSHIQDEENNLFPRLRAACSADDLERLGDKVRTAKKTAPTRPHPSAPDTPPANKLLAPGMGLVDRMRDALSGRGKDD</sequence>
<evidence type="ECO:0000313" key="4">
    <source>
        <dbReference type="Proteomes" id="UP000661025"/>
    </source>
</evidence>
<dbReference type="Pfam" id="PF01814">
    <property type="entry name" value="Hemerythrin"/>
    <property type="match status" value="1"/>
</dbReference>
<comment type="caution">
    <text evidence="3">The sequence shown here is derived from an EMBL/GenBank/DDBJ whole genome shotgun (WGS) entry which is preliminary data.</text>
</comment>
<dbReference type="Gene3D" id="1.20.120.520">
    <property type="entry name" value="nmb1532 protein domain like"/>
    <property type="match status" value="1"/>
</dbReference>
<evidence type="ECO:0000256" key="1">
    <source>
        <dbReference type="SAM" id="MobiDB-lite"/>
    </source>
</evidence>
<evidence type="ECO:0000259" key="2">
    <source>
        <dbReference type="Pfam" id="PF01814"/>
    </source>
</evidence>
<feature type="domain" description="Hemerythrin-like" evidence="2">
    <location>
        <begin position="7"/>
        <end position="125"/>
    </location>
</feature>
<dbReference type="GeneID" id="79935733"/>
<protein>
    <submittedName>
        <fullName evidence="3">Hemerythrin domain-containing protein</fullName>
    </submittedName>
</protein>
<dbReference type="CDD" id="cd12108">
    <property type="entry name" value="Hr-like"/>
    <property type="match status" value="1"/>
</dbReference>
<dbReference type="RefSeq" id="WP_086803866.1">
    <property type="nucleotide sequence ID" value="NZ_CP119182.1"/>
</dbReference>
<dbReference type="InterPro" id="IPR012312">
    <property type="entry name" value="Hemerythrin-like"/>
</dbReference>
<feature type="region of interest" description="Disordered" evidence="1">
    <location>
        <begin position="137"/>
        <end position="187"/>
    </location>
</feature>
<dbReference type="AlphaFoldDB" id="A0A927L901"/>
<accession>A0A927L901</accession>
<dbReference type="PANTHER" id="PTHR35585:SF1">
    <property type="entry name" value="HHE DOMAIN PROTEIN (AFU_ORTHOLOGUE AFUA_4G00730)"/>
    <property type="match status" value="1"/>
</dbReference>
<dbReference type="PANTHER" id="PTHR35585">
    <property type="entry name" value="HHE DOMAIN PROTEIN (AFU_ORTHOLOGUE AFUA_4G00730)"/>
    <property type="match status" value="1"/>
</dbReference>
<dbReference type="Proteomes" id="UP000661025">
    <property type="component" value="Unassembled WGS sequence"/>
</dbReference>
<reference evidence="3" key="1">
    <citation type="submission" date="2020-09" db="EMBL/GenBank/DDBJ databases">
        <title>Streptomyces canutascabiei sp. nov., which causes potato common scab and is distributed across the world.</title>
        <authorList>
            <person name="Nguyen H.P."/>
            <person name="Weisberg A.J."/>
            <person name="Chang J.H."/>
            <person name="Clarke C.R."/>
        </authorList>
    </citation>
    <scope>NUCLEOTIDE SEQUENCE</scope>
    <source>
        <strain evidence="3">ID-01-6.2a</strain>
    </source>
</reference>
<dbReference type="EMBL" id="JACYXT010000015">
    <property type="protein sequence ID" value="MBD9727444.1"/>
    <property type="molecule type" value="Genomic_DNA"/>
</dbReference>
<feature type="compositionally biased region" description="Basic and acidic residues" evidence="1">
    <location>
        <begin position="174"/>
        <end position="187"/>
    </location>
</feature>
<evidence type="ECO:0000313" key="3">
    <source>
        <dbReference type="EMBL" id="MBD9727444.1"/>
    </source>
</evidence>
<name>A0A927L901_9ACTN</name>
<organism evidence="3 4">
    <name type="scientific">Streptomyces caniscabiei</name>
    <dbReference type="NCBI Taxonomy" id="2746961"/>
    <lineage>
        <taxon>Bacteria</taxon>
        <taxon>Bacillati</taxon>
        <taxon>Actinomycetota</taxon>
        <taxon>Actinomycetes</taxon>
        <taxon>Kitasatosporales</taxon>
        <taxon>Streptomycetaceae</taxon>
        <taxon>Streptomyces</taxon>
    </lineage>
</organism>
<proteinExistence type="predicted"/>